<dbReference type="AlphaFoldDB" id="A0A8H5H0S1"/>
<reference evidence="1 2" key="1">
    <citation type="journal article" date="2020" name="ISME J.">
        <title>Uncovering the hidden diversity of litter-decomposition mechanisms in mushroom-forming fungi.</title>
        <authorList>
            <person name="Floudas D."/>
            <person name="Bentzer J."/>
            <person name="Ahren D."/>
            <person name="Johansson T."/>
            <person name="Persson P."/>
            <person name="Tunlid A."/>
        </authorList>
    </citation>
    <scope>NUCLEOTIDE SEQUENCE [LARGE SCALE GENOMIC DNA]</scope>
    <source>
        <strain evidence="1 2">CBS 661.87</strain>
    </source>
</reference>
<organism evidence="1 2">
    <name type="scientific">Tricholomella constricta</name>
    <dbReference type="NCBI Taxonomy" id="117010"/>
    <lineage>
        <taxon>Eukaryota</taxon>
        <taxon>Fungi</taxon>
        <taxon>Dikarya</taxon>
        <taxon>Basidiomycota</taxon>
        <taxon>Agaricomycotina</taxon>
        <taxon>Agaricomycetes</taxon>
        <taxon>Agaricomycetidae</taxon>
        <taxon>Agaricales</taxon>
        <taxon>Tricholomatineae</taxon>
        <taxon>Lyophyllaceae</taxon>
        <taxon>Tricholomella</taxon>
    </lineage>
</organism>
<dbReference type="Proteomes" id="UP000565441">
    <property type="component" value="Unassembled WGS sequence"/>
</dbReference>
<comment type="caution">
    <text evidence="1">The sequence shown here is derived from an EMBL/GenBank/DDBJ whole genome shotgun (WGS) entry which is preliminary data.</text>
</comment>
<name>A0A8H5H0S1_9AGAR</name>
<gene>
    <name evidence="1" type="ORF">D9615_009057</name>
</gene>
<proteinExistence type="predicted"/>
<evidence type="ECO:0000313" key="2">
    <source>
        <dbReference type="Proteomes" id="UP000565441"/>
    </source>
</evidence>
<dbReference type="EMBL" id="JAACJP010000036">
    <property type="protein sequence ID" value="KAF5374489.1"/>
    <property type="molecule type" value="Genomic_DNA"/>
</dbReference>
<evidence type="ECO:0000313" key="1">
    <source>
        <dbReference type="EMBL" id="KAF5374489.1"/>
    </source>
</evidence>
<accession>A0A8H5H0S1</accession>
<sequence length="200" mass="21728">MCGRHLVTTLTDPCSSLKLSRLKYLEMSGDHGFTGTIIQAAGQSLQGVDWYGLGKGTDRHPTPFTRFPSSFSALPALRFLTIGTRFARGRANDPLPLLAQALAGATPRDACAPEQLKVYIDLNGICLLESTPRDVDIVDEYAIWPALDQALTRPGVYTKLKRVEIGLLCAGGKAALAGLSKRRMPMLLEMGVLDIILPYQ</sequence>
<keyword evidence="2" id="KW-1185">Reference proteome</keyword>
<protein>
    <submittedName>
        <fullName evidence="1">Uncharacterized protein</fullName>
    </submittedName>
</protein>